<feature type="region of interest" description="Disordered" evidence="1">
    <location>
        <begin position="37"/>
        <end position="63"/>
    </location>
</feature>
<reference evidence="2" key="1">
    <citation type="submission" date="2023-01" db="EMBL/GenBank/DDBJ databases">
        <title>Colletotrichum chrysophilum M932 genome sequence.</title>
        <authorList>
            <person name="Baroncelli R."/>
        </authorList>
    </citation>
    <scope>NUCLEOTIDE SEQUENCE</scope>
    <source>
        <strain evidence="2">M932</strain>
    </source>
</reference>
<accession>A0AAD9AKX9</accession>
<dbReference type="Proteomes" id="UP001243330">
    <property type="component" value="Unassembled WGS sequence"/>
</dbReference>
<proteinExistence type="predicted"/>
<name>A0AAD9AKX9_9PEZI</name>
<comment type="caution">
    <text evidence="2">The sequence shown here is derived from an EMBL/GenBank/DDBJ whole genome shotgun (WGS) entry which is preliminary data.</text>
</comment>
<evidence type="ECO:0000313" key="2">
    <source>
        <dbReference type="EMBL" id="KAK1850016.1"/>
    </source>
</evidence>
<evidence type="ECO:0000313" key="3">
    <source>
        <dbReference type="Proteomes" id="UP001243330"/>
    </source>
</evidence>
<keyword evidence="3" id="KW-1185">Reference proteome</keyword>
<evidence type="ECO:0000256" key="1">
    <source>
        <dbReference type="SAM" id="MobiDB-lite"/>
    </source>
</evidence>
<gene>
    <name evidence="2" type="ORF">CCHR01_07340</name>
</gene>
<dbReference type="EMBL" id="JAQOWY010000129">
    <property type="protein sequence ID" value="KAK1850016.1"/>
    <property type="molecule type" value="Genomic_DNA"/>
</dbReference>
<sequence length="271" mass="30584">MEFITMVHPAQKDSANLRRQAHSHAARVAHARARRRRMVEHTQRREISGVAEGDSEGADSEERMSSNWKNLASFVRDEITLVLPPNISGAFEHEPLASFLGSLTPGEHYMSQHYVQVVVPEMLSQCPVLNYMGKHNDHVRNNWVLLSSEDTDFLKGFLLAACRHLSTVKSEKEYAEIAIQYKLRYIQDLRHTILSDGPSSRREAVTRALVLAFDDIMIQDISMASNHVLGAINIIQAAGGSQVLGLSDLVRYILYNCVHAKRLLDWMPVLD</sequence>
<protein>
    <submittedName>
        <fullName evidence="2">Uncharacterized protein</fullName>
    </submittedName>
</protein>
<dbReference type="AlphaFoldDB" id="A0AAD9AKX9"/>
<organism evidence="2 3">
    <name type="scientific">Colletotrichum chrysophilum</name>
    <dbReference type="NCBI Taxonomy" id="1836956"/>
    <lineage>
        <taxon>Eukaryota</taxon>
        <taxon>Fungi</taxon>
        <taxon>Dikarya</taxon>
        <taxon>Ascomycota</taxon>
        <taxon>Pezizomycotina</taxon>
        <taxon>Sordariomycetes</taxon>
        <taxon>Hypocreomycetidae</taxon>
        <taxon>Glomerellales</taxon>
        <taxon>Glomerellaceae</taxon>
        <taxon>Colletotrichum</taxon>
        <taxon>Colletotrichum gloeosporioides species complex</taxon>
    </lineage>
</organism>